<dbReference type="PROSITE" id="PS51208">
    <property type="entry name" value="AUTOTRANSPORTER"/>
    <property type="match status" value="1"/>
</dbReference>
<organism evidence="2 3">
    <name type="scientific">Campylobacter hyointestinalis</name>
    <dbReference type="NCBI Taxonomy" id="198"/>
    <lineage>
        <taxon>Bacteria</taxon>
        <taxon>Pseudomonadati</taxon>
        <taxon>Campylobacterota</taxon>
        <taxon>Epsilonproteobacteria</taxon>
        <taxon>Campylobacterales</taxon>
        <taxon>Campylobacteraceae</taxon>
        <taxon>Campylobacter</taxon>
    </lineage>
</organism>
<proteinExistence type="predicted"/>
<gene>
    <name evidence="2" type="ORF">YZ82_01780</name>
</gene>
<dbReference type="SMART" id="SM00869">
    <property type="entry name" value="Autotransporter"/>
    <property type="match status" value="1"/>
</dbReference>
<reference evidence="2 3" key="1">
    <citation type="submission" date="2019-07" db="EMBL/GenBank/DDBJ databases">
        <title>Rapid identification of Enteric Bacteria from Whole Genome Sequences (WGS) using Average Nucleotide Identity (ANI).</title>
        <authorList>
            <person name="Lane C."/>
        </authorList>
    </citation>
    <scope>NUCLEOTIDE SEQUENCE [LARGE SCALE GENOMIC DNA]</scope>
    <source>
        <strain evidence="2 3">D2411</strain>
    </source>
</reference>
<feature type="domain" description="Autotransporter" evidence="1">
    <location>
        <begin position="111"/>
        <end position="380"/>
    </location>
</feature>
<dbReference type="Proteomes" id="UP000321812">
    <property type="component" value="Unassembled WGS sequence"/>
</dbReference>
<evidence type="ECO:0000313" key="2">
    <source>
        <dbReference type="EMBL" id="TWO22024.1"/>
    </source>
</evidence>
<protein>
    <submittedName>
        <fullName evidence="2">Autotransporter outer membrane beta-barrel domain-containing protein</fullName>
    </submittedName>
</protein>
<accession>A0A562XIM2</accession>
<comment type="caution">
    <text evidence="2">The sequence shown here is derived from an EMBL/GenBank/DDBJ whole genome shotgun (WGS) entry which is preliminary data.</text>
</comment>
<evidence type="ECO:0000313" key="3">
    <source>
        <dbReference type="Proteomes" id="UP000321812"/>
    </source>
</evidence>
<sequence length="380" mass="41629">MQASGNINESQNIFNSLIASDIDPSVGVEAITHSSFFKDVRDSSRDSINILNNGSSINSAINISNDMSISKRVASINNPYSEVRFANVLKSSLLANSTNIASDAIYDYYGISNYDNSVWANTFGGVNIIDGNSGGLYGISVGIDREFNDNLLVGVYATYANSTIKDKINEQKVNNYQIGLYSSYRFDSYEINSKIYGQIGDTKQDISLAGNVNSANFNRKFVGFSSNIGKVFSVSSDLFLKPFVGANYYYSYTPNYTETGALSRKVRSNTNNSVSLELGLESRKYFSENSYLFISPKIEQYIINDGDDYTASFIGSNAAFSIKGSDKKKTYGQLIIGGNIALNDRLSLDAGVGAKQILAGKVDSKNETYLNGNIEVKYKF</sequence>
<dbReference type="SUPFAM" id="SSF103515">
    <property type="entry name" value="Autotransporter"/>
    <property type="match status" value="1"/>
</dbReference>
<dbReference type="AlphaFoldDB" id="A0A562XIM2"/>
<evidence type="ECO:0000259" key="1">
    <source>
        <dbReference type="PROSITE" id="PS51208"/>
    </source>
</evidence>
<dbReference type="EMBL" id="VOAP01000006">
    <property type="protein sequence ID" value="TWO22024.1"/>
    <property type="molecule type" value="Genomic_DNA"/>
</dbReference>
<dbReference type="Pfam" id="PF03797">
    <property type="entry name" value="Autotransporter"/>
    <property type="match status" value="1"/>
</dbReference>
<dbReference type="InterPro" id="IPR036709">
    <property type="entry name" value="Autotransporte_beta_dom_sf"/>
</dbReference>
<dbReference type="InterPro" id="IPR005546">
    <property type="entry name" value="Autotransporte_beta"/>
</dbReference>
<name>A0A562XIM2_CAMHY</name>
<dbReference type="Gene3D" id="2.40.128.130">
    <property type="entry name" value="Autotransporter beta-domain"/>
    <property type="match status" value="1"/>
</dbReference>